<proteinExistence type="predicted"/>
<dbReference type="GO" id="GO:0005319">
    <property type="term" value="F:lipid transporter activity"/>
    <property type="evidence" value="ECO:0007669"/>
    <property type="project" value="TreeGrafter"/>
</dbReference>
<dbReference type="CDD" id="cd03263">
    <property type="entry name" value="ABC_subfamily_A"/>
    <property type="match status" value="1"/>
</dbReference>
<dbReference type="PROSITE" id="PS50893">
    <property type="entry name" value="ABC_TRANSPORTER_2"/>
    <property type="match status" value="1"/>
</dbReference>
<feature type="non-terminal residue" evidence="11">
    <location>
        <position position="1"/>
    </location>
</feature>
<dbReference type="GO" id="GO:0140359">
    <property type="term" value="F:ABC-type transporter activity"/>
    <property type="evidence" value="ECO:0007669"/>
    <property type="project" value="InterPro"/>
</dbReference>
<dbReference type="InterPro" id="IPR017871">
    <property type="entry name" value="ABC_transporter-like_CS"/>
</dbReference>
<reference evidence="12" key="1">
    <citation type="journal article" date="2018" name="Nat. Microbiol.">
        <title>Leveraging single-cell genomics to expand the fungal tree of life.</title>
        <authorList>
            <person name="Ahrendt S.R."/>
            <person name="Quandt C.A."/>
            <person name="Ciobanu D."/>
            <person name="Clum A."/>
            <person name="Salamov A."/>
            <person name="Andreopoulos B."/>
            <person name="Cheng J.F."/>
            <person name="Woyke T."/>
            <person name="Pelin A."/>
            <person name="Henrissat B."/>
            <person name="Reynolds N.K."/>
            <person name="Benny G.L."/>
            <person name="Smith M.E."/>
            <person name="James T.Y."/>
            <person name="Grigoriev I.V."/>
        </authorList>
    </citation>
    <scope>NUCLEOTIDE SEQUENCE [LARGE SCALE GENOMIC DNA]</scope>
</reference>
<dbReference type="EMBL" id="KZ988872">
    <property type="protein sequence ID" value="RKP11483.1"/>
    <property type="molecule type" value="Genomic_DNA"/>
</dbReference>
<dbReference type="SMART" id="SM00382">
    <property type="entry name" value="AAA"/>
    <property type="match status" value="1"/>
</dbReference>
<evidence type="ECO:0000259" key="10">
    <source>
        <dbReference type="PROSITE" id="PS50893"/>
    </source>
</evidence>
<sequence length="466" mass="52241">WPPFAFYRSLSILNMASTTTTRLAYRLSDLRGGDQVMAAMLFLAVETIIFLALAYYLGQVVPGEYGVQRPWYFPFKALVDRFSRKKIRPEDLEGSTRNVTDFNVGAMASEEELQFEDDDVREERQRILSGNYPHDAPLVLKNMRKVYPNGKLSVKDVTLATEKSQIFGLLGPNGAGKTSLISMLTGLYPSTGGEARVSGYDLRTQLSSIFLTMGVCPQHDILWGDLTVEEHLYFYARLKGIPVREERAQVDRAISRVSLTKFARRLSRGLSGGEKRRLSIAISLMGDPGVVFLDEPTTGLDPEVKRIIWDIVQDARQGRTIILTTHSMEEAEVLCQRIAIMAKGTLRCIGSQLRLKQVYGNGFRLTVSATKPSELGRAMGFIESILPPGRHQRLDTFVSTVSYEFQLPSETPSSGSNEGEYTLSRLFERLEQEGKEINGVEDWGLSQVSLEEVFLKIIREDDADAE</sequence>
<evidence type="ECO:0000256" key="1">
    <source>
        <dbReference type="ARBA" id="ARBA00004141"/>
    </source>
</evidence>
<dbReference type="FunFam" id="3.40.50.300:FF:000665">
    <property type="entry name" value="ABC transporter A family member 2"/>
    <property type="match status" value="1"/>
</dbReference>
<dbReference type="InterPro" id="IPR003439">
    <property type="entry name" value="ABC_transporter-like_ATP-bd"/>
</dbReference>
<name>A0A4P9XYH1_9FUNG</name>
<dbReference type="Proteomes" id="UP000267251">
    <property type="component" value="Unassembled WGS sequence"/>
</dbReference>
<keyword evidence="11" id="KW-0378">Hydrolase</keyword>
<keyword evidence="4" id="KW-0677">Repeat</keyword>
<feature type="domain" description="ABC transporter" evidence="10">
    <location>
        <begin position="138"/>
        <end position="368"/>
    </location>
</feature>
<evidence type="ECO:0000256" key="2">
    <source>
        <dbReference type="ARBA" id="ARBA00022448"/>
    </source>
</evidence>
<keyword evidence="2" id="KW-0813">Transport</keyword>
<keyword evidence="8 9" id="KW-0472">Membrane</keyword>
<dbReference type="GO" id="GO:0016020">
    <property type="term" value="C:membrane"/>
    <property type="evidence" value="ECO:0007669"/>
    <property type="project" value="UniProtKB-SubCell"/>
</dbReference>
<dbReference type="Gene3D" id="3.40.50.300">
    <property type="entry name" value="P-loop containing nucleotide triphosphate hydrolases"/>
    <property type="match status" value="1"/>
</dbReference>
<evidence type="ECO:0000256" key="7">
    <source>
        <dbReference type="ARBA" id="ARBA00022989"/>
    </source>
</evidence>
<evidence type="ECO:0000256" key="9">
    <source>
        <dbReference type="SAM" id="Phobius"/>
    </source>
</evidence>
<dbReference type="Pfam" id="PF00005">
    <property type="entry name" value="ABC_tran"/>
    <property type="match status" value="1"/>
</dbReference>
<evidence type="ECO:0000256" key="5">
    <source>
        <dbReference type="ARBA" id="ARBA00022741"/>
    </source>
</evidence>
<organism evidence="11 12">
    <name type="scientific">Piptocephalis cylindrospora</name>
    <dbReference type="NCBI Taxonomy" id="1907219"/>
    <lineage>
        <taxon>Eukaryota</taxon>
        <taxon>Fungi</taxon>
        <taxon>Fungi incertae sedis</taxon>
        <taxon>Zoopagomycota</taxon>
        <taxon>Zoopagomycotina</taxon>
        <taxon>Zoopagomycetes</taxon>
        <taxon>Zoopagales</taxon>
        <taxon>Piptocephalidaceae</taxon>
        <taxon>Piptocephalis</taxon>
    </lineage>
</organism>
<keyword evidence="3 9" id="KW-0812">Transmembrane</keyword>
<dbReference type="AlphaFoldDB" id="A0A4P9XYH1"/>
<evidence type="ECO:0000256" key="3">
    <source>
        <dbReference type="ARBA" id="ARBA00022692"/>
    </source>
</evidence>
<dbReference type="PROSITE" id="PS00211">
    <property type="entry name" value="ABC_TRANSPORTER_1"/>
    <property type="match status" value="1"/>
</dbReference>
<dbReference type="SUPFAM" id="SSF52540">
    <property type="entry name" value="P-loop containing nucleoside triphosphate hydrolases"/>
    <property type="match status" value="1"/>
</dbReference>
<evidence type="ECO:0000256" key="4">
    <source>
        <dbReference type="ARBA" id="ARBA00022737"/>
    </source>
</evidence>
<keyword evidence="7 9" id="KW-1133">Transmembrane helix</keyword>
<evidence type="ECO:0000256" key="6">
    <source>
        <dbReference type="ARBA" id="ARBA00022840"/>
    </source>
</evidence>
<accession>A0A4P9XYH1</accession>
<protein>
    <submittedName>
        <fullName evidence="11">P-loop containing nucleoside triphosphate hydrolase protein</fullName>
    </submittedName>
</protein>
<comment type="subcellular location">
    <subcellularLocation>
        <location evidence="1">Membrane</location>
        <topology evidence="1">Multi-pass membrane protein</topology>
    </subcellularLocation>
</comment>
<evidence type="ECO:0000313" key="11">
    <source>
        <dbReference type="EMBL" id="RKP11483.1"/>
    </source>
</evidence>
<dbReference type="OrthoDB" id="8061355at2759"/>
<keyword evidence="5" id="KW-0547">Nucleotide-binding</keyword>
<keyword evidence="6" id="KW-0067">ATP-binding</keyword>
<dbReference type="InterPro" id="IPR027417">
    <property type="entry name" value="P-loop_NTPase"/>
</dbReference>
<evidence type="ECO:0000313" key="12">
    <source>
        <dbReference type="Proteomes" id="UP000267251"/>
    </source>
</evidence>
<dbReference type="PANTHER" id="PTHR19229:SF36">
    <property type="entry name" value="ATP-BINDING CASSETTE SUB-FAMILY A MEMBER 2"/>
    <property type="match status" value="1"/>
</dbReference>
<feature type="transmembrane region" description="Helical" evidence="9">
    <location>
        <begin position="37"/>
        <end position="58"/>
    </location>
</feature>
<keyword evidence="12" id="KW-1185">Reference proteome</keyword>
<evidence type="ECO:0000256" key="8">
    <source>
        <dbReference type="ARBA" id="ARBA00023136"/>
    </source>
</evidence>
<dbReference type="GO" id="GO:0005524">
    <property type="term" value="F:ATP binding"/>
    <property type="evidence" value="ECO:0007669"/>
    <property type="project" value="UniProtKB-KW"/>
</dbReference>
<gene>
    <name evidence="11" type="ORF">BJ684DRAFT_12852</name>
</gene>
<dbReference type="PANTHER" id="PTHR19229">
    <property type="entry name" value="ATP-BINDING CASSETTE TRANSPORTER SUBFAMILY A ABCA"/>
    <property type="match status" value="1"/>
</dbReference>
<dbReference type="InterPro" id="IPR003593">
    <property type="entry name" value="AAA+_ATPase"/>
</dbReference>
<dbReference type="InterPro" id="IPR026082">
    <property type="entry name" value="ABCA"/>
</dbReference>
<dbReference type="GO" id="GO:0016887">
    <property type="term" value="F:ATP hydrolysis activity"/>
    <property type="evidence" value="ECO:0007669"/>
    <property type="project" value="InterPro"/>
</dbReference>